<reference evidence="6 7" key="1">
    <citation type="journal article" date="2015" name="Genome Announc.">
        <title>Genome sequence and annotation of Trichoderma parareesei, the ancestor of the cellulase producer Trichoderma reesei.</title>
        <authorList>
            <person name="Yang D."/>
            <person name="Pomraning K."/>
            <person name="Kopchinskiy A."/>
            <person name="Karimi Aghcheh R."/>
            <person name="Atanasova L."/>
            <person name="Chenthamara K."/>
            <person name="Baker S.E."/>
            <person name="Zhang R."/>
            <person name="Shen Q."/>
            <person name="Freitag M."/>
            <person name="Kubicek C.P."/>
            <person name="Druzhinina I.S."/>
        </authorList>
    </citation>
    <scope>NUCLEOTIDE SEQUENCE [LARGE SCALE GENOMIC DNA]</scope>
    <source>
        <strain evidence="6 7">CBS 125925</strain>
    </source>
</reference>
<feature type="repeat" description="CHCR" evidence="3">
    <location>
        <begin position="1039"/>
        <end position="1199"/>
    </location>
</feature>
<feature type="region of interest" description="Disordered" evidence="4">
    <location>
        <begin position="263"/>
        <end position="293"/>
    </location>
</feature>
<evidence type="ECO:0000256" key="1">
    <source>
        <dbReference type="ARBA" id="ARBA00022448"/>
    </source>
</evidence>
<dbReference type="Pfam" id="PF23556">
    <property type="entry name" value="TPR_Vps41"/>
    <property type="match status" value="1"/>
</dbReference>
<gene>
    <name evidence="6" type="ORF">A9Z42_0037640</name>
</gene>
<dbReference type="GO" id="GO:0030897">
    <property type="term" value="C:HOPS complex"/>
    <property type="evidence" value="ECO:0007669"/>
    <property type="project" value="TreeGrafter"/>
</dbReference>
<feature type="region of interest" description="Disordered" evidence="4">
    <location>
        <begin position="1"/>
        <end position="185"/>
    </location>
</feature>
<dbReference type="GO" id="GO:0034058">
    <property type="term" value="P:endosomal vesicle fusion"/>
    <property type="evidence" value="ECO:0007669"/>
    <property type="project" value="TreeGrafter"/>
</dbReference>
<dbReference type="PANTHER" id="PTHR12616">
    <property type="entry name" value="VACUOLAR PROTEIN SORTING VPS41"/>
    <property type="match status" value="1"/>
</dbReference>
<dbReference type="InterPro" id="IPR016024">
    <property type="entry name" value="ARM-type_fold"/>
</dbReference>
<dbReference type="Proteomes" id="UP000219286">
    <property type="component" value="Unassembled WGS sequence"/>
</dbReference>
<feature type="compositionally biased region" description="Basic and acidic residues" evidence="4">
    <location>
        <begin position="572"/>
        <end position="585"/>
    </location>
</feature>
<evidence type="ECO:0000256" key="3">
    <source>
        <dbReference type="PROSITE-ProRule" id="PRU01006"/>
    </source>
</evidence>
<feature type="domain" description="Vps41 beta-propeller" evidence="5">
    <location>
        <begin position="298"/>
        <end position="427"/>
    </location>
</feature>
<dbReference type="InterPro" id="IPR057780">
    <property type="entry name" value="Beta-prop_Vps41"/>
</dbReference>
<dbReference type="EMBL" id="LFMI01000395">
    <property type="protein sequence ID" value="OTA03295.1"/>
    <property type="molecule type" value="Genomic_DNA"/>
</dbReference>
<keyword evidence="2" id="KW-0653">Protein transport</keyword>
<evidence type="ECO:0000256" key="2">
    <source>
        <dbReference type="ARBA" id="ARBA00022927"/>
    </source>
</evidence>
<dbReference type="GO" id="GO:0016236">
    <property type="term" value="P:macroautophagy"/>
    <property type="evidence" value="ECO:0007669"/>
    <property type="project" value="TreeGrafter"/>
</dbReference>
<comment type="caution">
    <text evidence="6">The sequence shown here is derived from an EMBL/GenBank/DDBJ whole genome shotgun (WGS) entry which is preliminary data.</text>
</comment>
<dbReference type="PANTHER" id="PTHR12616:SF1">
    <property type="entry name" value="VACUOLAR PROTEIN SORTING-ASSOCIATED PROTEIN 41 HOMOLOG"/>
    <property type="match status" value="1"/>
</dbReference>
<keyword evidence="1" id="KW-0813">Transport</keyword>
<evidence type="ECO:0000256" key="4">
    <source>
        <dbReference type="SAM" id="MobiDB-lite"/>
    </source>
</evidence>
<dbReference type="InterPro" id="IPR011990">
    <property type="entry name" value="TPR-like_helical_dom_sf"/>
</dbReference>
<dbReference type="OrthoDB" id="244107at2759"/>
<dbReference type="Gene3D" id="2.130.10.10">
    <property type="entry name" value="YVTN repeat-like/Quinoprotein amine dehydrogenase"/>
    <property type="match status" value="1"/>
</dbReference>
<feature type="region of interest" description="Disordered" evidence="4">
    <location>
        <begin position="566"/>
        <end position="610"/>
    </location>
</feature>
<keyword evidence="7" id="KW-1185">Reference proteome</keyword>
<dbReference type="InterPro" id="IPR045111">
    <property type="entry name" value="Vps41/Vps8"/>
</dbReference>
<proteinExistence type="predicted"/>
<dbReference type="InterPro" id="IPR000547">
    <property type="entry name" value="Clathrin_H-chain/VPS_repeat"/>
</dbReference>
<evidence type="ECO:0000259" key="5">
    <source>
        <dbReference type="Pfam" id="PF23411"/>
    </source>
</evidence>
<feature type="compositionally biased region" description="Acidic residues" evidence="4">
    <location>
        <begin position="118"/>
        <end position="176"/>
    </location>
</feature>
<dbReference type="GO" id="GO:0005770">
    <property type="term" value="C:late endosome"/>
    <property type="evidence" value="ECO:0007669"/>
    <property type="project" value="TreeGrafter"/>
</dbReference>
<dbReference type="Gene3D" id="1.25.40.10">
    <property type="entry name" value="Tetratricopeptide repeat domain"/>
    <property type="match status" value="1"/>
</dbReference>
<dbReference type="SMART" id="SM00299">
    <property type="entry name" value="CLH"/>
    <property type="match status" value="1"/>
</dbReference>
<dbReference type="InterPro" id="IPR015943">
    <property type="entry name" value="WD40/YVTN_repeat-like_dom_sf"/>
</dbReference>
<dbReference type="PROSITE" id="PS50236">
    <property type="entry name" value="CHCR"/>
    <property type="match status" value="1"/>
</dbReference>
<dbReference type="InterPro" id="IPR036322">
    <property type="entry name" value="WD40_repeat_dom_sf"/>
</dbReference>
<sequence>MTGPSPQPLDGQQQHQSGAPEAQPAPDAHDDGNPLPADDEAQDRSNVQSPALSMRILGGEKAEDGPAEGAEKGAGEGATGRDGGDGDGGADGQRVGVKNVADDKHTDKTGAEDRKGDDSDEEEEEEEEEEEDDDEEDEEDDDDDDDDDVEEDDEDGEEEDEDDDDDDDDDEEEEEEPQLKSTRLTQHLGAVYRNGDATSACLVAGDKMIIGTHNGNIHVIQLPGFNTLRVYHAHSASVTAISISPFPPPLPDEKAEMLQRTQTGLAGPATRPPEMSPSAASKRMREVPQVPRTPSNDIYIATSSMDGNVCVQSLVDLKDVQLRNFARPVQAVALSPEYKSDRTYLSGGRAGQLILTVGGGPGRSTSTTVGTAAAVASDWLSTIGVKNSGGKDTVLHSGEGIINAIKWSLSGKYVAWLNEHGTKIMRSKLHLDSTELEDAWKRIGHVDRPHTSEWETMAGVWKGRAEWIDEKLVESDESEQSSHDTVASPTVPNTKAVERLLVGWGGTMWIIHVHPGGVGHGRQAGEKTIARAEIAKILHIDCIISGISLYAQNQLLVLAYCSPEDEDDAADDDRSGPSHARDTSKQHKSKQSTSSAERDQHHGQRQRLNALPPELRLIDLKSQAEVDRHSLAINRVDRLSAADYHMCLLPARNAASVVASTKSALEALAGIGSDMWNVAINPKALFSSGASILSRESGDDNASVSKAGSIAGTIRSSPMRARVPTVHPTLSKPGVKIFIHSPYDCVLATKRDLSDHLTWLVEREQYQQAWELLDENPDILADSLDGVVDSGVPSTPSKHPSGADDFFDDESVADTTQRDLYSAVEKEKRRIGELWIRELIDEGDWEKAGEVCGKVLTTPDRWEKWVWTFAGANKFDEITKHMPTKPMKPPLPTTLYEVLLGHYIQNNKPRFRELIDTWPTDLFDIPAITTTLENQLKYRDVRENSVEDGERGRDWRIVVESLAKLYEAGGRHRDALRCYIRLQDADSAFRLIGDYHLADAVADDIPAFIGLRVSPDQLKHMTEHELVATTSEAITLLVDEAQHGLVRPEVVVEQLQARNLQLYLFFYLRALWRGQGIAEHTGENIERLVQDSQSLVDNFADLAVRLFAMYDRPLLMEFLKTSTSYGFEKAVQECEQYSYYDELVYLYSKTGQMKRALYLIIDRLNDVNKAIDFAKEQDDPDLWEDLLNYSMDKPSFIRALLEQVGTTINPITLVRRIPEGLEIQGLREGLIHMMKEHELQHSISWGVATVLRSEVATAQSELRTGQRKGIKFEVIEQVDANAAAAEDEKKADGGAPKPGQCAKCLETFTEYEMEALMGFVCGHAFHVSHLLEMLHKGRQVDLDLGHGPEEGGRYSVGMKVMKARLLRDRVRGGCPICHPAEA</sequence>
<feature type="compositionally biased region" description="Basic and acidic residues" evidence="4">
    <location>
        <begin position="100"/>
        <end position="117"/>
    </location>
</feature>
<feature type="compositionally biased region" description="Basic and acidic residues" evidence="4">
    <location>
        <begin position="58"/>
        <end position="74"/>
    </location>
</feature>
<dbReference type="SUPFAM" id="SSF48371">
    <property type="entry name" value="ARM repeat"/>
    <property type="match status" value="1"/>
</dbReference>
<accession>A0A2H2ZRH2</accession>
<feature type="compositionally biased region" description="Gly residues" evidence="4">
    <location>
        <begin position="75"/>
        <end position="91"/>
    </location>
</feature>
<name>A0A2H2ZRH2_TRIPA</name>
<dbReference type="SUPFAM" id="SSF50978">
    <property type="entry name" value="WD40 repeat-like"/>
    <property type="match status" value="1"/>
</dbReference>
<evidence type="ECO:0000313" key="6">
    <source>
        <dbReference type="EMBL" id="OTA03295.1"/>
    </source>
</evidence>
<evidence type="ECO:0000313" key="7">
    <source>
        <dbReference type="Proteomes" id="UP000219286"/>
    </source>
</evidence>
<protein>
    <submittedName>
        <fullName evidence="6">Vacuolar assembly protein Vps41</fullName>
    </submittedName>
</protein>
<dbReference type="GO" id="GO:0009267">
    <property type="term" value="P:cellular response to starvation"/>
    <property type="evidence" value="ECO:0007669"/>
    <property type="project" value="TreeGrafter"/>
</dbReference>
<organism evidence="6 7">
    <name type="scientific">Trichoderma parareesei</name>
    <name type="common">Filamentous fungus</name>
    <dbReference type="NCBI Taxonomy" id="858221"/>
    <lineage>
        <taxon>Eukaryota</taxon>
        <taxon>Fungi</taxon>
        <taxon>Dikarya</taxon>
        <taxon>Ascomycota</taxon>
        <taxon>Pezizomycotina</taxon>
        <taxon>Sordariomycetes</taxon>
        <taxon>Hypocreomycetidae</taxon>
        <taxon>Hypocreales</taxon>
        <taxon>Hypocreaceae</taxon>
        <taxon>Trichoderma</taxon>
    </lineage>
</organism>
<dbReference type="Pfam" id="PF23411">
    <property type="entry name" value="Beta-prop_Vps41"/>
    <property type="match status" value="1"/>
</dbReference>
<dbReference type="GO" id="GO:0006623">
    <property type="term" value="P:protein targeting to vacuole"/>
    <property type="evidence" value="ECO:0007669"/>
    <property type="project" value="InterPro"/>
</dbReference>